<sequence>MKIRFTLTLGLLSSALTGFAQVLTNDGAAITVQSGAVLYISGAVQSTAPSTLLNAGTVEVTGDLNNAGTLTSTGLLRFTGTTNQVFSPGAATVADLTLNNAGAAGQRTLSIPADLTISGQLTLLNGLVRTAPTTTLTLPEGASLTGEQAGRYVQGNLRAVRTAVNGLNPVTFPNSAVLDPKGQNLGTVSITRTAGLGTVGLSTGAGLTPAGIDRVWTVEASNAGQPTAATPAALTLSWVSDDDNGFDLATLGQLWQAASAAGPWVPQGTAASAAARSITGSITQLGTFTVSNFSDPLPVELVRFTAEPQGEDALLRWATATEKNNDHFDVEASPDGQVFRRIGQVAGHGSTSQPQQYQLVDPGIARYAADPVYYRLRQVDRDGTATYSPVRTVRVKGAIGFAVQLYPNPIRSGEGLMLQVRTSAAGPLRWQLTDALGRTLTNQTTTVLTGTNTLPLGTLTNLATGVYVLRVQQGSHHQAIKLVLE</sequence>
<dbReference type="EMBL" id="JADQDQ010000002">
    <property type="protein sequence ID" value="MBF9237023.1"/>
    <property type="molecule type" value="Genomic_DNA"/>
</dbReference>
<organism evidence="2 3">
    <name type="scientific">Hymenobacter jeongseonensis</name>
    <dbReference type="NCBI Taxonomy" id="2791027"/>
    <lineage>
        <taxon>Bacteria</taxon>
        <taxon>Pseudomonadati</taxon>
        <taxon>Bacteroidota</taxon>
        <taxon>Cytophagia</taxon>
        <taxon>Cytophagales</taxon>
        <taxon>Hymenobacteraceae</taxon>
        <taxon>Hymenobacter</taxon>
    </lineage>
</organism>
<evidence type="ECO:0000313" key="2">
    <source>
        <dbReference type="EMBL" id="MBF9237023.1"/>
    </source>
</evidence>
<reference evidence="2 3" key="1">
    <citation type="submission" date="2020-11" db="EMBL/GenBank/DDBJ databases">
        <authorList>
            <person name="Kim M.K."/>
        </authorList>
    </citation>
    <scope>NUCLEOTIDE SEQUENCE [LARGE SCALE GENOMIC DNA]</scope>
    <source>
        <strain evidence="2 3">BT683</strain>
    </source>
</reference>
<keyword evidence="3" id="KW-1185">Reference proteome</keyword>
<gene>
    <name evidence="2" type="ORF">I2I05_06405</name>
</gene>
<feature type="chain" id="PRO_5047131460" evidence="1">
    <location>
        <begin position="21"/>
        <end position="485"/>
    </location>
</feature>
<dbReference type="NCBIfam" id="TIGR04183">
    <property type="entry name" value="Por_Secre_tail"/>
    <property type="match status" value="1"/>
</dbReference>
<dbReference type="Proteomes" id="UP000597617">
    <property type="component" value="Unassembled WGS sequence"/>
</dbReference>
<dbReference type="RefSeq" id="WP_196281388.1">
    <property type="nucleotide sequence ID" value="NZ_JADQDQ010000002.1"/>
</dbReference>
<keyword evidence="1" id="KW-0732">Signal</keyword>
<comment type="caution">
    <text evidence="2">The sequence shown here is derived from an EMBL/GenBank/DDBJ whole genome shotgun (WGS) entry which is preliminary data.</text>
</comment>
<dbReference type="InterPro" id="IPR026444">
    <property type="entry name" value="Secre_tail"/>
</dbReference>
<protein>
    <submittedName>
        <fullName evidence="2">T9SS type A sorting domain-containing protein</fullName>
    </submittedName>
</protein>
<feature type="signal peptide" evidence="1">
    <location>
        <begin position="1"/>
        <end position="20"/>
    </location>
</feature>
<proteinExistence type="predicted"/>
<name>A0ABS0IGG8_9BACT</name>
<accession>A0ABS0IGG8</accession>
<evidence type="ECO:0000313" key="3">
    <source>
        <dbReference type="Proteomes" id="UP000597617"/>
    </source>
</evidence>
<evidence type="ECO:0000256" key="1">
    <source>
        <dbReference type="SAM" id="SignalP"/>
    </source>
</evidence>